<evidence type="ECO:0008006" key="3">
    <source>
        <dbReference type="Google" id="ProtNLM"/>
    </source>
</evidence>
<sequence length="205" mass="22248">MMLSELTPIPEEVLPKEAFKAHLRLGTGFDESGLQDEVLLGYLRAAITAIEARTAKVILARDFALLVSRWQTPAVDVLPLAPVQTVAILTAIDSQGAETEIPASHYRLEPDSHQPRLCATGTTLPAIPRNGQIRITLRAGLAGSWVAVPGDLAQAVLMLAAHYYEYRDDLRLQGGCMPFGVSSLIERYRPLRVTLGARPILTGGQ</sequence>
<organism evidence="1 2">
    <name type="scientific">Phaeobacter italicus</name>
    <dbReference type="NCBI Taxonomy" id="481446"/>
    <lineage>
        <taxon>Bacteria</taxon>
        <taxon>Pseudomonadati</taxon>
        <taxon>Pseudomonadota</taxon>
        <taxon>Alphaproteobacteria</taxon>
        <taxon>Rhodobacterales</taxon>
        <taxon>Roseobacteraceae</taxon>
        <taxon>Phaeobacter</taxon>
    </lineage>
</organism>
<evidence type="ECO:0000313" key="2">
    <source>
        <dbReference type="Proteomes" id="UP000043764"/>
    </source>
</evidence>
<gene>
    <name evidence="1" type="ORF">NIT7321_00142</name>
</gene>
<dbReference type="STRING" id="481446.NIT7645_01526"/>
<keyword evidence="2" id="KW-1185">Reference proteome</keyword>
<dbReference type="AlphaFoldDB" id="A0A0H5CXH5"/>
<reference evidence="2" key="1">
    <citation type="submission" date="2015-05" db="EMBL/GenBank/DDBJ databases">
        <authorList>
            <person name="Rodrigo-Torres Lidia"/>
            <person name="Arahal R.David."/>
        </authorList>
    </citation>
    <scope>NUCLEOTIDE SEQUENCE [LARGE SCALE GENOMIC DNA]</scope>
    <source>
        <strain evidence="2">CECT 7321</strain>
    </source>
</reference>
<name>A0A0H5CXH5_9RHOB</name>
<protein>
    <recommendedName>
        <fullName evidence="3">Phage gp6-like head-tail connector protein</fullName>
    </recommendedName>
</protein>
<accession>A0A0H5CXH5</accession>
<dbReference type="InterPro" id="IPR011738">
    <property type="entry name" value="Phage_CHP"/>
</dbReference>
<dbReference type="Gene3D" id="1.10.3230.30">
    <property type="entry name" value="Phage gp6-like head-tail connector protein"/>
    <property type="match status" value="1"/>
</dbReference>
<dbReference type="CDD" id="cd08054">
    <property type="entry name" value="gp6"/>
    <property type="match status" value="1"/>
</dbReference>
<proteinExistence type="predicted"/>
<dbReference type="NCBIfam" id="TIGR02215">
    <property type="entry name" value="phage_chp_gp8"/>
    <property type="match status" value="1"/>
</dbReference>
<dbReference type="RefSeq" id="WP_050672293.1">
    <property type="nucleotide sequence ID" value="NZ_CVRL01000002.1"/>
</dbReference>
<evidence type="ECO:0000313" key="1">
    <source>
        <dbReference type="EMBL" id="CRL09313.1"/>
    </source>
</evidence>
<dbReference type="EMBL" id="CVRL01000002">
    <property type="protein sequence ID" value="CRL09313.1"/>
    <property type="molecule type" value="Genomic_DNA"/>
</dbReference>
<dbReference type="Proteomes" id="UP000043764">
    <property type="component" value="Unassembled WGS sequence"/>
</dbReference>